<sequence length="123" mass="13930">MDKEVLYRVAGRYKKYFYVECDIKVPMGKNVLEIAKDALEEQYHQPFGEQSPCEVTEIIATPKCEGCQIEACGQRDHMEHPDGCLHNPSDCDLCQMEIKNLIKLSEVDIKDNDGQTSKSSTDA</sequence>
<proteinExistence type="predicted"/>
<accession>A0A481YRF4</accession>
<name>A0A481YRF4_9VIRU</name>
<evidence type="ECO:0000313" key="1">
    <source>
        <dbReference type="EMBL" id="QBK85609.1"/>
    </source>
</evidence>
<organism evidence="1">
    <name type="scientific">Marseillevirus LCMAC101</name>
    <dbReference type="NCBI Taxonomy" id="2506602"/>
    <lineage>
        <taxon>Viruses</taxon>
        <taxon>Varidnaviria</taxon>
        <taxon>Bamfordvirae</taxon>
        <taxon>Nucleocytoviricota</taxon>
        <taxon>Megaviricetes</taxon>
        <taxon>Pimascovirales</taxon>
        <taxon>Pimascovirales incertae sedis</taxon>
        <taxon>Marseilleviridae</taxon>
    </lineage>
</organism>
<reference evidence="1" key="1">
    <citation type="journal article" date="2019" name="MBio">
        <title>Virus Genomes from Deep Sea Sediments Expand the Ocean Megavirome and Support Independent Origins of Viral Gigantism.</title>
        <authorList>
            <person name="Backstrom D."/>
            <person name="Yutin N."/>
            <person name="Jorgensen S.L."/>
            <person name="Dharamshi J."/>
            <person name="Homa F."/>
            <person name="Zaremba-Niedwiedzka K."/>
            <person name="Spang A."/>
            <person name="Wolf Y.I."/>
            <person name="Koonin E.V."/>
            <person name="Ettema T.J."/>
        </authorList>
    </citation>
    <scope>NUCLEOTIDE SEQUENCE</scope>
</reference>
<gene>
    <name evidence="1" type="ORF">LCMAC101_02040</name>
</gene>
<dbReference type="EMBL" id="MK500327">
    <property type="protein sequence ID" value="QBK85609.1"/>
    <property type="molecule type" value="Genomic_DNA"/>
</dbReference>
<protein>
    <submittedName>
        <fullName evidence="1">Uncharacterized protein</fullName>
    </submittedName>
</protein>